<dbReference type="SUPFAM" id="SSF140657">
    <property type="entry name" value="Hyaluronidase post-catalytic domain-like"/>
    <property type="match status" value="1"/>
</dbReference>
<dbReference type="SUPFAM" id="SSF51445">
    <property type="entry name" value="(Trans)glycosidases"/>
    <property type="match status" value="1"/>
</dbReference>
<keyword evidence="2 3" id="KW-0326">Glycosidase</keyword>
<dbReference type="RefSeq" id="WP_116189288.1">
    <property type="nucleotide sequence ID" value="NZ_QTTN01000012.1"/>
</dbReference>
<comment type="caution">
    <text evidence="5">The sequence shown here is derived from an EMBL/GenBank/DDBJ whole genome shotgun (WGS) entry which is preliminary data.</text>
</comment>
<dbReference type="Gene3D" id="3.20.20.80">
    <property type="entry name" value="Glycosidases"/>
    <property type="match status" value="1"/>
</dbReference>
<dbReference type="Pfam" id="PF07555">
    <property type="entry name" value="NAGidase"/>
    <property type="match status" value="1"/>
</dbReference>
<dbReference type="InterPro" id="IPR011496">
    <property type="entry name" value="O-GlcNAcase_cat"/>
</dbReference>
<dbReference type="PANTHER" id="PTHR13170">
    <property type="entry name" value="O-GLCNACASE"/>
    <property type="match status" value="1"/>
</dbReference>
<organism evidence="5 6">
    <name type="scientific">Paenibacillus taihuensis</name>
    <dbReference type="NCBI Taxonomy" id="1156355"/>
    <lineage>
        <taxon>Bacteria</taxon>
        <taxon>Bacillati</taxon>
        <taxon>Bacillota</taxon>
        <taxon>Bacilli</taxon>
        <taxon>Bacillales</taxon>
        <taxon>Paenibacillaceae</taxon>
        <taxon>Paenibacillus</taxon>
    </lineage>
</organism>
<evidence type="ECO:0000313" key="6">
    <source>
        <dbReference type="Proteomes" id="UP000256304"/>
    </source>
</evidence>
<evidence type="ECO:0000313" key="5">
    <source>
        <dbReference type="EMBL" id="REE85295.1"/>
    </source>
</evidence>
<evidence type="ECO:0000259" key="4">
    <source>
        <dbReference type="PROSITE" id="PS52009"/>
    </source>
</evidence>
<dbReference type="AlphaFoldDB" id="A0A3D9RZ00"/>
<dbReference type="InterPro" id="IPR051822">
    <property type="entry name" value="Glycosyl_Hydrolase_84"/>
</dbReference>
<comment type="similarity">
    <text evidence="3">Belongs to the glycosyl hydrolase 84 family.</text>
</comment>
<dbReference type="OrthoDB" id="9760892at2"/>
<dbReference type="InterPro" id="IPR017853">
    <property type="entry name" value="GH"/>
</dbReference>
<dbReference type="Proteomes" id="UP000256304">
    <property type="component" value="Unassembled WGS sequence"/>
</dbReference>
<keyword evidence="1 3" id="KW-0378">Hydrolase</keyword>
<dbReference type="PANTHER" id="PTHR13170:SF16">
    <property type="entry name" value="PROTEIN O-GLCNACASE"/>
    <property type="match status" value="1"/>
</dbReference>
<evidence type="ECO:0000256" key="1">
    <source>
        <dbReference type="ARBA" id="ARBA00022801"/>
    </source>
</evidence>
<evidence type="ECO:0000256" key="3">
    <source>
        <dbReference type="PROSITE-ProRule" id="PRU01353"/>
    </source>
</evidence>
<keyword evidence="6" id="KW-1185">Reference proteome</keyword>
<accession>A0A3D9RZ00</accession>
<gene>
    <name evidence="5" type="ORF">A8990_11224</name>
</gene>
<name>A0A3D9RZ00_9BACL</name>
<proteinExistence type="inferred from homology"/>
<dbReference type="PROSITE" id="PS52009">
    <property type="entry name" value="GH84"/>
    <property type="match status" value="1"/>
</dbReference>
<dbReference type="GO" id="GO:0015929">
    <property type="term" value="F:hexosaminidase activity"/>
    <property type="evidence" value="ECO:0007669"/>
    <property type="project" value="UniProtKB-ARBA"/>
</dbReference>
<dbReference type="GO" id="GO:1901135">
    <property type="term" value="P:carbohydrate derivative metabolic process"/>
    <property type="evidence" value="ECO:0007669"/>
    <property type="project" value="UniProtKB-ARBA"/>
</dbReference>
<sequence>MTTREALPSISSLGMDSPIVQSWCERNGYSYLSGERGDIRISAVKSMDARFAYIDETSTVSDEIYELSIQGEPPLCEVRITFAGERGLRYALNAIGRMIKRGMWQDGTHYDYPRFPVRGIIEGFYGQPWSQEQRLKMLGFIARHNMNSYVYGPKDDIYHRERWQDLYDEEAYARLRNAFTETTALGLDFYYSIAPGLSMRYSSEADFAALIRKVEQIHKLGVTDFCLLLDDIPEELQHQEDKDAYSDLVEAHIRLVNRFYAEIMKWNDSIRLIVCPTQYWGKGDERYISQLGSRIHPSIDLFWTGRNICAPEITLSEAAVFTQSTHRKPLYWDNYPVNDVEMTDEMHIGPYRGRDRHLYRFSRGVIANGMEYAESSKIAYATIADYLWNPEKYDPEASWQGALEEIVGQANFADMLQFADNLRYSCLYLTDSPKLAAELTKFNFAYFYGDREQAIDHLEQFFEQMIEAGSRLSKGMENGDLHAELQRWLHKYAAGCALMQECVRYIRSQNPDELEQIRTKYELYRKDLTYVFADVLMSFMNKVLDQYFTNQ</sequence>
<protein>
    <submittedName>
        <fullName evidence="5">Hyaluronoglucosaminidase</fullName>
    </submittedName>
</protein>
<feature type="active site" description="Proton donor" evidence="3">
    <location>
        <position position="231"/>
    </location>
</feature>
<dbReference type="EMBL" id="QTTN01000012">
    <property type="protein sequence ID" value="REE85295.1"/>
    <property type="molecule type" value="Genomic_DNA"/>
</dbReference>
<evidence type="ECO:0000256" key="2">
    <source>
        <dbReference type="ARBA" id="ARBA00023295"/>
    </source>
</evidence>
<reference evidence="5 6" key="1">
    <citation type="submission" date="2018-08" db="EMBL/GenBank/DDBJ databases">
        <title>Genomic Encyclopedia of Type Strains, Phase III (KMG-III): the genomes of soil and plant-associated and newly described type strains.</title>
        <authorList>
            <person name="Whitman W."/>
        </authorList>
    </citation>
    <scope>NUCLEOTIDE SEQUENCE [LARGE SCALE GENOMIC DNA]</scope>
    <source>
        <strain evidence="5 6">CGMCC 1.10966</strain>
    </source>
</reference>
<dbReference type="Gene3D" id="1.20.58.460">
    <property type="entry name" value="Hyaluronidase post-catalytic domain-like"/>
    <property type="match status" value="1"/>
</dbReference>
<feature type="domain" description="GH84" evidence="4">
    <location>
        <begin position="116"/>
        <end position="391"/>
    </location>
</feature>